<comment type="caution">
    <text evidence="4">The sequence shown here is derived from an EMBL/GenBank/DDBJ whole genome shotgun (WGS) entry which is preliminary data.</text>
</comment>
<dbReference type="InterPro" id="IPR011990">
    <property type="entry name" value="TPR-like_helical_dom_sf"/>
</dbReference>
<organism evidence="4 5">
    <name type="scientific">Marinobacter profundi</name>
    <dbReference type="NCBI Taxonomy" id="2666256"/>
    <lineage>
        <taxon>Bacteria</taxon>
        <taxon>Pseudomonadati</taxon>
        <taxon>Pseudomonadota</taxon>
        <taxon>Gammaproteobacteria</taxon>
        <taxon>Pseudomonadales</taxon>
        <taxon>Marinobacteraceae</taxon>
        <taxon>Marinobacter</taxon>
    </lineage>
</organism>
<dbReference type="InterPro" id="IPR019734">
    <property type="entry name" value="TPR_rpt"/>
</dbReference>
<dbReference type="PROSITE" id="PS50005">
    <property type="entry name" value="TPR"/>
    <property type="match status" value="1"/>
</dbReference>
<sequence length="292" mass="31343">MAMVSVNSVRTAGVLAVLLVSGCATLMPQGTGETGQTTQTRPAEPAVVAAVVPVTDTSATLPVQEYSADGKKVAYVAAPNPYLAAPSEVPPAAVAAFRTASQLMADEKYRDARKAFWAMTNDYPTLSGPWVKLGEIADLREDPERAEKAFRKALEINPENVNAYMALALHQRRKGDFAGARETYLTALGLWKDFPGAHLNLAILYDLYLNQPEQAQPHYEAYDFLTGGNDPKVGNWLIEVRRRTGIETSFIDNPPPAPEPELAPEQPAAEQPAAEEPVAAEAGTNSGPAEQG</sequence>
<evidence type="ECO:0000313" key="5">
    <source>
        <dbReference type="Proteomes" id="UP000231409"/>
    </source>
</evidence>
<proteinExistence type="predicted"/>
<feature type="compositionally biased region" description="Polar residues" evidence="2">
    <location>
        <begin position="283"/>
        <end position="292"/>
    </location>
</feature>
<dbReference type="SMART" id="SM00028">
    <property type="entry name" value="TPR"/>
    <property type="match status" value="2"/>
</dbReference>
<evidence type="ECO:0000256" key="1">
    <source>
        <dbReference type="PROSITE-ProRule" id="PRU00339"/>
    </source>
</evidence>
<dbReference type="EMBL" id="NTFH01000005">
    <property type="protein sequence ID" value="PHQ15629.1"/>
    <property type="molecule type" value="Genomic_DNA"/>
</dbReference>
<dbReference type="AlphaFoldDB" id="A0A2G1UMG9"/>
<feature type="repeat" description="TPR" evidence="1">
    <location>
        <begin position="127"/>
        <end position="160"/>
    </location>
</feature>
<dbReference type="Gene3D" id="1.25.40.10">
    <property type="entry name" value="Tetratricopeptide repeat domain"/>
    <property type="match status" value="1"/>
</dbReference>
<evidence type="ECO:0000256" key="2">
    <source>
        <dbReference type="SAM" id="MobiDB-lite"/>
    </source>
</evidence>
<dbReference type="RefSeq" id="WP_099613735.1">
    <property type="nucleotide sequence ID" value="NZ_KZ319369.1"/>
</dbReference>
<reference evidence="4 5" key="1">
    <citation type="submission" date="2017-09" db="EMBL/GenBank/DDBJ databases">
        <title>The draft genome sequences of Marinobacter sp. PWS21.</title>
        <authorList>
            <person name="Cao J."/>
        </authorList>
    </citation>
    <scope>NUCLEOTIDE SEQUENCE [LARGE SCALE GENOMIC DNA]</scope>
    <source>
        <strain evidence="4 5">PWS21</strain>
    </source>
</reference>
<dbReference type="Pfam" id="PF13432">
    <property type="entry name" value="TPR_16"/>
    <property type="match status" value="1"/>
</dbReference>
<gene>
    <name evidence="4" type="ORF">CLH61_05585</name>
</gene>
<name>A0A2G1UMG9_9GAMM</name>
<keyword evidence="3" id="KW-0732">Signal</keyword>
<keyword evidence="5" id="KW-1185">Reference proteome</keyword>
<feature type="region of interest" description="Disordered" evidence="2">
    <location>
        <begin position="248"/>
        <end position="292"/>
    </location>
</feature>
<feature type="compositionally biased region" description="Low complexity" evidence="2">
    <location>
        <begin position="263"/>
        <end position="282"/>
    </location>
</feature>
<accession>A0A2G1UMG9</accession>
<evidence type="ECO:0000256" key="3">
    <source>
        <dbReference type="SAM" id="SignalP"/>
    </source>
</evidence>
<dbReference type="SUPFAM" id="SSF48452">
    <property type="entry name" value="TPR-like"/>
    <property type="match status" value="1"/>
</dbReference>
<evidence type="ECO:0000313" key="4">
    <source>
        <dbReference type="EMBL" id="PHQ15629.1"/>
    </source>
</evidence>
<feature type="chain" id="PRO_5013713185" evidence="3">
    <location>
        <begin position="27"/>
        <end position="292"/>
    </location>
</feature>
<keyword evidence="1" id="KW-0802">TPR repeat</keyword>
<feature type="signal peptide" evidence="3">
    <location>
        <begin position="1"/>
        <end position="26"/>
    </location>
</feature>
<dbReference type="Proteomes" id="UP000231409">
    <property type="component" value="Unassembled WGS sequence"/>
</dbReference>
<protein>
    <submittedName>
        <fullName evidence="4">Uncharacterized protein</fullName>
    </submittedName>
</protein>